<dbReference type="Proteomes" id="UP000663889">
    <property type="component" value="Unassembled WGS sequence"/>
</dbReference>
<reference evidence="1" key="1">
    <citation type="submission" date="2021-02" db="EMBL/GenBank/DDBJ databases">
        <authorList>
            <person name="Nowell W R."/>
        </authorList>
    </citation>
    <scope>NUCLEOTIDE SEQUENCE</scope>
</reference>
<evidence type="ECO:0000313" key="1">
    <source>
        <dbReference type="EMBL" id="CAF1562523.1"/>
    </source>
</evidence>
<dbReference type="AlphaFoldDB" id="A0A815XVG8"/>
<sequence>EDDDEILPPNGTEHHFEQ</sequence>
<evidence type="ECO:0000313" key="2">
    <source>
        <dbReference type="Proteomes" id="UP000663889"/>
    </source>
</evidence>
<dbReference type="EMBL" id="CAJNOU010012701">
    <property type="protein sequence ID" value="CAF1562523.1"/>
    <property type="molecule type" value="Genomic_DNA"/>
</dbReference>
<name>A0A815XVG8_9BILA</name>
<proteinExistence type="predicted"/>
<organism evidence="1 2">
    <name type="scientific">Rotaria sordida</name>
    <dbReference type="NCBI Taxonomy" id="392033"/>
    <lineage>
        <taxon>Eukaryota</taxon>
        <taxon>Metazoa</taxon>
        <taxon>Spiralia</taxon>
        <taxon>Gnathifera</taxon>
        <taxon>Rotifera</taxon>
        <taxon>Eurotatoria</taxon>
        <taxon>Bdelloidea</taxon>
        <taxon>Philodinida</taxon>
        <taxon>Philodinidae</taxon>
        <taxon>Rotaria</taxon>
    </lineage>
</organism>
<feature type="non-terminal residue" evidence="1">
    <location>
        <position position="1"/>
    </location>
</feature>
<accession>A0A815XVG8</accession>
<protein>
    <submittedName>
        <fullName evidence="1">Uncharacterized protein</fullName>
    </submittedName>
</protein>
<comment type="caution">
    <text evidence="1">The sequence shown here is derived from an EMBL/GenBank/DDBJ whole genome shotgun (WGS) entry which is preliminary data.</text>
</comment>
<gene>
    <name evidence="1" type="ORF">SEV965_LOCUS39204</name>
</gene>